<accession>A0A502KKK7</accession>
<dbReference type="GO" id="GO:0003677">
    <property type="term" value="F:DNA binding"/>
    <property type="evidence" value="ECO:0007669"/>
    <property type="project" value="UniProtKB-KW"/>
</dbReference>
<sequence>MDISKADLNLLKVFLVLSEELNVTRAANRLHLSQSAVSASLGRLRELYQDPLFTRAQVGVVPTTKALKMKPAIEEAINQIKATLSPSKEVDYLSIERNITIGLSDDFELTFGKKIIDGINDIAPNFTVIFRQTNSALVEEALLSRKVDISISGGGIKDPRLNSYSVGSAGYMCIFDKKVCSPNSPLTLEEFISLEHLLVSYSGITGAVDDGLRELGLKRKLKASTSHFSALSFLLEDSDMVATIPEFAAATLIKNKKLGISSCPISMPRYSVEVGWRRESATDDALMEVRQVLSSIIAMHFS</sequence>
<dbReference type="InterPro" id="IPR036388">
    <property type="entry name" value="WH-like_DNA-bd_sf"/>
</dbReference>
<reference evidence="6 7" key="1">
    <citation type="submission" date="2019-01" db="EMBL/GenBank/DDBJ databases">
        <title>Litorilituus lipolytica sp. nov., isolated from intertidal sand of the Yellow Sea in China.</title>
        <authorList>
            <person name="Liu A."/>
        </authorList>
    </citation>
    <scope>NUCLEOTIDE SEQUENCE [LARGE SCALE GENOMIC DNA]</scope>
    <source>
        <strain evidence="6 7">RZ04</strain>
    </source>
</reference>
<keyword evidence="4" id="KW-0804">Transcription</keyword>
<keyword evidence="3" id="KW-0238">DNA-binding</keyword>
<dbReference type="PRINTS" id="PR00039">
    <property type="entry name" value="HTHLYSR"/>
</dbReference>
<dbReference type="InterPro" id="IPR000847">
    <property type="entry name" value="LysR_HTH_N"/>
</dbReference>
<feature type="domain" description="HTH lysR-type" evidence="5">
    <location>
        <begin position="7"/>
        <end position="63"/>
    </location>
</feature>
<dbReference type="Pfam" id="PF00126">
    <property type="entry name" value="HTH_1"/>
    <property type="match status" value="1"/>
</dbReference>
<evidence type="ECO:0000256" key="1">
    <source>
        <dbReference type="ARBA" id="ARBA00009437"/>
    </source>
</evidence>
<dbReference type="SUPFAM" id="SSF46785">
    <property type="entry name" value="Winged helix' DNA-binding domain"/>
    <property type="match status" value="1"/>
</dbReference>
<comment type="caution">
    <text evidence="6">The sequence shown here is derived from an EMBL/GenBank/DDBJ whole genome shotgun (WGS) entry which is preliminary data.</text>
</comment>
<dbReference type="Gene3D" id="1.10.10.10">
    <property type="entry name" value="Winged helix-like DNA-binding domain superfamily/Winged helix DNA-binding domain"/>
    <property type="match status" value="1"/>
</dbReference>
<dbReference type="InterPro" id="IPR050389">
    <property type="entry name" value="LysR-type_TF"/>
</dbReference>
<proteinExistence type="inferred from homology"/>
<evidence type="ECO:0000256" key="2">
    <source>
        <dbReference type="ARBA" id="ARBA00023015"/>
    </source>
</evidence>
<dbReference type="Gene3D" id="3.40.190.10">
    <property type="entry name" value="Periplasmic binding protein-like II"/>
    <property type="match status" value="2"/>
</dbReference>
<dbReference type="OrthoDB" id="8557381at2"/>
<protein>
    <submittedName>
        <fullName evidence="6">LysR family transcriptional regulator</fullName>
    </submittedName>
</protein>
<dbReference type="EMBL" id="SAWY01000041">
    <property type="protein sequence ID" value="TPH12102.1"/>
    <property type="molecule type" value="Genomic_DNA"/>
</dbReference>
<evidence type="ECO:0000259" key="5">
    <source>
        <dbReference type="PROSITE" id="PS50931"/>
    </source>
</evidence>
<keyword evidence="2" id="KW-0805">Transcription regulation</keyword>
<evidence type="ECO:0000313" key="6">
    <source>
        <dbReference type="EMBL" id="TPH12102.1"/>
    </source>
</evidence>
<gene>
    <name evidence="6" type="ORF">EPA86_17250</name>
</gene>
<evidence type="ECO:0000313" key="7">
    <source>
        <dbReference type="Proteomes" id="UP000315303"/>
    </source>
</evidence>
<dbReference type="PROSITE" id="PS50931">
    <property type="entry name" value="HTH_LYSR"/>
    <property type="match status" value="1"/>
</dbReference>
<evidence type="ECO:0000256" key="3">
    <source>
        <dbReference type="ARBA" id="ARBA00023125"/>
    </source>
</evidence>
<dbReference type="Proteomes" id="UP000315303">
    <property type="component" value="Unassembled WGS sequence"/>
</dbReference>
<dbReference type="Pfam" id="PF03466">
    <property type="entry name" value="LysR_substrate"/>
    <property type="match status" value="1"/>
</dbReference>
<evidence type="ECO:0000256" key="4">
    <source>
        <dbReference type="ARBA" id="ARBA00023163"/>
    </source>
</evidence>
<organism evidence="6 7">
    <name type="scientific">Litorilituus lipolyticus</name>
    <dbReference type="NCBI Taxonomy" id="2491017"/>
    <lineage>
        <taxon>Bacteria</taxon>
        <taxon>Pseudomonadati</taxon>
        <taxon>Pseudomonadota</taxon>
        <taxon>Gammaproteobacteria</taxon>
        <taxon>Alteromonadales</taxon>
        <taxon>Colwelliaceae</taxon>
        <taxon>Litorilituus</taxon>
    </lineage>
</organism>
<name>A0A502KKK7_9GAMM</name>
<dbReference type="InterPro" id="IPR005119">
    <property type="entry name" value="LysR_subst-bd"/>
</dbReference>
<dbReference type="AlphaFoldDB" id="A0A502KKK7"/>
<comment type="similarity">
    <text evidence="1">Belongs to the LysR transcriptional regulatory family.</text>
</comment>
<dbReference type="GO" id="GO:0003700">
    <property type="term" value="F:DNA-binding transcription factor activity"/>
    <property type="evidence" value="ECO:0007669"/>
    <property type="project" value="InterPro"/>
</dbReference>
<keyword evidence="7" id="KW-1185">Reference proteome</keyword>
<dbReference type="SUPFAM" id="SSF53850">
    <property type="entry name" value="Periplasmic binding protein-like II"/>
    <property type="match status" value="1"/>
</dbReference>
<dbReference type="PANTHER" id="PTHR30118">
    <property type="entry name" value="HTH-TYPE TRANSCRIPTIONAL REGULATOR LEUO-RELATED"/>
    <property type="match status" value="1"/>
</dbReference>
<dbReference type="InterPro" id="IPR036390">
    <property type="entry name" value="WH_DNA-bd_sf"/>
</dbReference>
<dbReference type="RefSeq" id="WP_140605633.1">
    <property type="nucleotide sequence ID" value="NZ_SAWY01000041.1"/>
</dbReference>
<dbReference type="PANTHER" id="PTHR30118:SF15">
    <property type="entry name" value="TRANSCRIPTIONAL REGULATORY PROTEIN"/>
    <property type="match status" value="1"/>
</dbReference>